<keyword evidence="19" id="KW-1185">Reference proteome</keyword>
<sequence length="578" mass="65269">MSASYSASWRRGNPRLLLLLLCTIWSTTGLLVQAKVHYHKWDISYKFKSPDCYKKLAVTINGQTPGPTINAQQGDTIVVRVKNSLLTENVAIHWHGIRQIGTPWFDGTEGVTQCPIVAGDTFVYRFVVDRAGTYLYHAHYGMQRSAGLYGLIRVAVPDGVVEPFAYDYDRSIILNDWWHNSAYEQATGLASIPFVWVGEPQSLLINGRGKFNCSLAGPTAVCNATNPECSPYVLTVVPGKTYRLRIASITSLSALNFEIEGHNMTVVEADGHYVKPFVIKNLNIYSGETYSVLFTADRDPSRNYWLAVNVISRKPETPTGTAVLNYYPNHPRKSPPTSPPVGPLWNDTAYRFNQSYAIRSHPDHVHPPPLTSDRMIILLNTQNRVDGYTRWSLNNVSFNMPHTPYLIALKENLRHVFDQRPAPETYDYRNYDIYSVPKNHNATTGTSIYRLDFNSTVDVILQNANMIDPNKSETHPWHLHGHDFWVLGYGPGKFDPEVQPKEYNLVDPIMKNTVSLHSYGWTAIRFRADNPGAWAFHCHIESHFFMGMGIVFEEGVDRVGELPTSIMGCGDSKSLRRP</sequence>
<evidence type="ECO:0000256" key="5">
    <source>
        <dbReference type="ARBA" id="ARBA00012301"/>
    </source>
</evidence>
<evidence type="ECO:0000259" key="17">
    <source>
        <dbReference type="Pfam" id="PF07732"/>
    </source>
</evidence>
<keyword evidence="8" id="KW-0479">Metal-binding</keyword>
<dbReference type="InterPro" id="IPR001117">
    <property type="entry name" value="Cu-oxidase_2nd"/>
</dbReference>
<dbReference type="InterPro" id="IPR034267">
    <property type="entry name" value="CuRO_3_AAO"/>
</dbReference>
<dbReference type="PANTHER" id="PTHR11709:SF218">
    <property type="entry name" value="L-ASCORBATE OXIDASE"/>
    <property type="match status" value="1"/>
</dbReference>
<feature type="domain" description="Plastocyanin-like" evidence="17">
    <location>
        <begin position="45"/>
        <end position="155"/>
    </location>
</feature>
<reference evidence="18 19" key="1">
    <citation type="journal article" date="2019" name="Nat. Plants">
        <title>Genome sequencing of Musa balbisiana reveals subgenome evolution and function divergence in polyploid bananas.</title>
        <authorList>
            <person name="Yao X."/>
        </authorList>
    </citation>
    <scope>NUCLEOTIDE SEQUENCE [LARGE SCALE GENOMIC DNA]</scope>
    <source>
        <strain evidence="19">cv. DH-PKW</strain>
        <tissue evidence="18">Leaves</tissue>
    </source>
</reference>
<keyword evidence="14" id="KW-0732">Signal</keyword>
<evidence type="ECO:0000256" key="2">
    <source>
        <dbReference type="ARBA" id="ARBA00004613"/>
    </source>
</evidence>
<dbReference type="PROSITE" id="PS00079">
    <property type="entry name" value="MULTICOPPER_OXIDASE1"/>
    <property type="match status" value="1"/>
</dbReference>
<name>A0A4S8JVU9_MUSBA</name>
<evidence type="ECO:0000256" key="14">
    <source>
        <dbReference type="SAM" id="SignalP"/>
    </source>
</evidence>
<dbReference type="InterPro" id="IPR033138">
    <property type="entry name" value="Cu_oxidase_CS"/>
</dbReference>
<dbReference type="InterPro" id="IPR011706">
    <property type="entry name" value="Cu-oxidase_C"/>
</dbReference>
<dbReference type="EC" id="1.10.3.3" evidence="5"/>
<dbReference type="CDD" id="cd13893">
    <property type="entry name" value="CuRO_3_AAO"/>
    <property type="match status" value="1"/>
</dbReference>
<evidence type="ECO:0000256" key="13">
    <source>
        <dbReference type="ARBA" id="ARBA00048908"/>
    </source>
</evidence>
<dbReference type="PROSITE" id="PS00080">
    <property type="entry name" value="MULTICOPPER_OXIDASE2"/>
    <property type="match status" value="1"/>
</dbReference>
<feature type="domain" description="Plastocyanin-like" evidence="16">
    <location>
        <begin position="424"/>
        <end position="555"/>
    </location>
</feature>
<proteinExistence type="inferred from homology"/>
<dbReference type="InterPro" id="IPR002355">
    <property type="entry name" value="Cu_oxidase_Cu_BS"/>
</dbReference>
<dbReference type="InterPro" id="IPR045087">
    <property type="entry name" value="Cu-oxidase_fam"/>
</dbReference>
<accession>A0A4S8JVU9</accession>
<feature type="domain" description="Plastocyanin-like" evidence="15">
    <location>
        <begin position="171"/>
        <end position="328"/>
    </location>
</feature>
<evidence type="ECO:0000256" key="1">
    <source>
        <dbReference type="ARBA" id="ARBA00001935"/>
    </source>
</evidence>
<dbReference type="PANTHER" id="PTHR11709">
    <property type="entry name" value="MULTI-COPPER OXIDASE"/>
    <property type="match status" value="1"/>
</dbReference>
<dbReference type="STRING" id="52838.A0A4S8JVU9"/>
<comment type="catalytic activity">
    <reaction evidence="13">
        <text>4 L-ascorbate + O2 = 4 monodehydro-L-ascorbate radical + 2 H2O</text>
        <dbReference type="Rhea" id="RHEA:30243"/>
        <dbReference type="ChEBI" id="CHEBI:15377"/>
        <dbReference type="ChEBI" id="CHEBI:15379"/>
        <dbReference type="ChEBI" id="CHEBI:38290"/>
        <dbReference type="ChEBI" id="CHEBI:59513"/>
        <dbReference type="EC" id="1.10.3.3"/>
    </reaction>
</comment>
<comment type="similarity">
    <text evidence="3">Belongs to the multicopper oxidase family.</text>
</comment>
<comment type="caution">
    <text evidence="18">The sequence shown here is derived from an EMBL/GenBank/DDBJ whole genome shotgun (WGS) entry which is preliminary data.</text>
</comment>
<evidence type="ECO:0000256" key="7">
    <source>
        <dbReference type="ARBA" id="ARBA00022525"/>
    </source>
</evidence>
<keyword evidence="9" id="KW-0677">Repeat</keyword>
<feature type="signal peptide" evidence="14">
    <location>
        <begin position="1"/>
        <end position="29"/>
    </location>
</feature>
<evidence type="ECO:0000256" key="3">
    <source>
        <dbReference type="ARBA" id="ARBA00010609"/>
    </source>
</evidence>
<dbReference type="InterPro" id="IPR011707">
    <property type="entry name" value="Cu-oxidase-like_N"/>
</dbReference>
<evidence type="ECO:0000256" key="8">
    <source>
        <dbReference type="ARBA" id="ARBA00022723"/>
    </source>
</evidence>
<dbReference type="GO" id="GO:0008447">
    <property type="term" value="F:L-ascorbate oxidase activity"/>
    <property type="evidence" value="ECO:0007669"/>
    <property type="project" value="UniProtKB-EC"/>
</dbReference>
<dbReference type="Pfam" id="PF07732">
    <property type="entry name" value="Cu-oxidase_3"/>
    <property type="match status" value="1"/>
</dbReference>
<dbReference type="FunFam" id="2.60.40.420:FF:000045">
    <property type="entry name" value="Laccase 2"/>
    <property type="match status" value="1"/>
</dbReference>
<feature type="chain" id="PRO_5020623396" description="L-ascorbate oxidase" evidence="14">
    <location>
        <begin position="30"/>
        <end position="578"/>
    </location>
</feature>
<protein>
    <recommendedName>
        <fullName evidence="6">L-ascorbate oxidase</fullName>
        <ecNumber evidence="5">1.10.3.3</ecNumber>
    </recommendedName>
</protein>
<dbReference type="Gene3D" id="2.60.40.420">
    <property type="entry name" value="Cupredoxins - blue copper proteins"/>
    <property type="match status" value="3"/>
</dbReference>
<dbReference type="GO" id="GO:0005507">
    <property type="term" value="F:copper ion binding"/>
    <property type="evidence" value="ECO:0007669"/>
    <property type="project" value="InterPro"/>
</dbReference>
<keyword evidence="11" id="KW-0186">Copper</keyword>
<evidence type="ECO:0000256" key="6">
    <source>
        <dbReference type="ARBA" id="ARBA00022095"/>
    </source>
</evidence>
<evidence type="ECO:0000259" key="16">
    <source>
        <dbReference type="Pfam" id="PF07731"/>
    </source>
</evidence>
<evidence type="ECO:0000256" key="11">
    <source>
        <dbReference type="ARBA" id="ARBA00023008"/>
    </source>
</evidence>
<evidence type="ECO:0000256" key="9">
    <source>
        <dbReference type="ARBA" id="ARBA00022737"/>
    </source>
</evidence>
<dbReference type="AlphaFoldDB" id="A0A4S8JVU9"/>
<dbReference type="InterPro" id="IPR008972">
    <property type="entry name" value="Cupredoxin"/>
</dbReference>
<evidence type="ECO:0000313" key="19">
    <source>
        <dbReference type="Proteomes" id="UP000317650"/>
    </source>
</evidence>
<dbReference type="GO" id="GO:0005576">
    <property type="term" value="C:extracellular region"/>
    <property type="evidence" value="ECO:0007669"/>
    <property type="project" value="UniProtKB-SubCell"/>
</dbReference>
<keyword evidence="12" id="KW-1015">Disulfide bond</keyword>
<dbReference type="Pfam" id="PF00394">
    <property type="entry name" value="Cu-oxidase"/>
    <property type="match status" value="1"/>
</dbReference>
<evidence type="ECO:0000259" key="15">
    <source>
        <dbReference type="Pfam" id="PF00394"/>
    </source>
</evidence>
<keyword evidence="7" id="KW-0964">Secreted</keyword>
<evidence type="ECO:0000256" key="10">
    <source>
        <dbReference type="ARBA" id="ARBA00023002"/>
    </source>
</evidence>
<evidence type="ECO:0000256" key="4">
    <source>
        <dbReference type="ARBA" id="ARBA00011473"/>
    </source>
</evidence>
<gene>
    <name evidence="18" type="ORF">C4D60_Mb05t13470</name>
</gene>
<comment type="subcellular location">
    <subcellularLocation>
        <location evidence="2">Secreted</location>
    </subcellularLocation>
</comment>
<dbReference type="InterPro" id="IPR017760">
    <property type="entry name" value="L-ascorbate_oxidase_pln"/>
</dbReference>
<evidence type="ECO:0000256" key="12">
    <source>
        <dbReference type="ARBA" id="ARBA00023157"/>
    </source>
</evidence>
<comment type="cofactor">
    <cofactor evidence="1">
        <name>Cu cation</name>
        <dbReference type="ChEBI" id="CHEBI:23378"/>
    </cofactor>
</comment>
<dbReference type="Proteomes" id="UP000317650">
    <property type="component" value="Chromosome 5"/>
</dbReference>
<evidence type="ECO:0000313" key="18">
    <source>
        <dbReference type="EMBL" id="THU66373.1"/>
    </source>
</evidence>
<dbReference type="EMBL" id="PYDT01000003">
    <property type="protein sequence ID" value="THU66373.1"/>
    <property type="molecule type" value="Genomic_DNA"/>
</dbReference>
<dbReference type="NCBIfam" id="TIGR03388">
    <property type="entry name" value="ascorbase"/>
    <property type="match status" value="1"/>
</dbReference>
<keyword evidence="10" id="KW-0560">Oxidoreductase</keyword>
<dbReference type="Pfam" id="PF07731">
    <property type="entry name" value="Cu-oxidase_2"/>
    <property type="match status" value="1"/>
</dbReference>
<comment type="subunit">
    <text evidence="4">Dimer.</text>
</comment>
<dbReference type="SUPFAM" id="SSF49503">
    <property type="entry name" value="Cupredoxins"/>
    <property type="match status" value="3"/>
</dbReference>
<organism evidence="18 19">
    <name type="scientific">Musa balbisiana</name>
    <name type="common">Banana</name>
    <dbReference type="NCBI Taxonomy" id="52838"/>
    <lineage>
        <taxon>Eukaryota</taxon>
        <taxon>Viridiplantae</taxon>
        <taxon>Streptophyta</taxon>
        <taxon>Embryophyta</taxon>
        <taxon>Tracheophyta</taxon>
        <taxon>Spermatophyta</taxon>
        <taxon>Magnoliopsida</taxon>
        <taxon>Liliopsida</taxon>
        <taxon>Zingiberales</taxon>
        <taxon>Musaceae</taxon>
        <taxon>Musa</taxon>
    </lineage>
</organism>